<dbReference type="InterPro" id="IPR001647">
    <property type="entry name" value="HTH_TetR"/>
</dbReference>
<dbReference type="InterPro" id="IPR009057">
    <property type="entry name" value="Homeodomain-like_sf"/>
</dbReference>
<sequence>MTSVVGTKGVPRAQREQLILDAATEEFGQDGYAGAALSAVAARAGVSKPMVLSYFGSKDGLYVACVERAGANLIDRIEQVVAAGGAPLDMARDTLAAIFTALRPRPNDWNVVNDRTVPPGSAAHEAARRIRGTIADQAARGVARLADLRALDDADDLAVLADIWMSAVTAMVNWWLNHPDSTAEDMTRRSERILTAIANGAEVS</sequence>
<dbReference type="PROSITE" id="PS50977">
    <property type="entry name" value="HTH_TETR_2"/>
    <property type="match status" value="1"/>
</dbReference>
<keyword evidence="1 2" id="KW-0238">DNA-binding</keyword>
<name>A0ABW9LNW0_9MYCO</name>
<dbReference type="RefSeq" id="WP_276128078.1">
    <property type="nucleotide sequence ID" value="NZ_JARJDK010000008.1"/>
</dbReference>
<dbReference type="Pfam" id="PF00440">
    <property type="entry name" value="TetR_N"/>
    <property type="match status" value="1"/>
</dbReference>
<evidence type="ECO:0000313" key="4">
    <source>
        <dbReference type="EMBL" id="MFN6549693.1"/>
    </source>
</evidence>
<proteinExistence type="predicted"/>
<evidence type="ECO:0000256" key="2">
    <source>
        <dbReference type="PROSITE-ProRule" id="PRU00335"/>
    </source>
</evidence>
<accession>A0ABW9LNW0</accession>
<dbReference type="EMBL" id="JBKBDE010000001">
    <property type="protein sequence ID" value="MFN6549693.1"/>
    <property type="molecule type" value="Genomic_DNA"/>
</dbReference>
<organism evidence="4 5">
    <name type="scientific">Mycolicibacterium septicum</name>
    <dbReference type="NCBI Taxonomy" id="98668"/>
    <lineage>
        <taxon>Bacteria</taxon>
        <taxon>Bacillati</taxon>
        <taxon>Actinomycetota</taxon>
        <taxon>Actinomycetes</taxon>
        <taxon>Mycobacteriales</taxon>
        <taxon>Mycobacteriaceae</taxon>
        <taxon>Mycolicibacterium</taxon>
    </lineage>
</organism>
<dbReference type="PANTHER" id="PTHR30055">
    <property type="entry name" value="HTH-TYPE TRANSCRIPTIONAL REGULATOR RUTR"/>
    <property type="match status" value="1"/>
</dbReference>
<gene>
    <name evidence="4" type="ORF">ACK4CP_04780</name>
</gene>
<comment type="caution">
    <text evidence="4">The sequence shown here is derived from an EMBL/GenBank/DDBJ whole genome shotgun (WGS) entry which is preliminary data.</text>
</comment>
<reference evidence="4 5" key="1">
    <citation type="submission" date="2024-12" db="EMBL/GenBank/DDBJ databases">
        <title>The coexistence of Mycolicibacterium septicum and Mycolicibacterium nivoides in clinical samples.</title>
        <authorList>
            <person name="Wang C."/>
            <person name="Feng Y."/>
            <person name="Zong Z."/>
        </authorList>
    </citation>
    <scope>NUCLEOTIDE SEQUENCE [LARGE SCALE GENOMIC DNA]</scope>
    <source>
        <strain evidence="4 5">120310</strain>
    </source>
</reference>
<keyword evidence="5" id="KW-1185">Reference proteome</keyword>
<feature type="domain" description="HTH tetR-type" evidence="3">
    <location>
        <begin position="13"/>
        <end position="73"/>
    </location>
</feature>
<dbReference type="PANTHER" id="PTHR30055:SF158">
    <property type="entry name" value="POSSIBLE TRANSCRIPTIONAL REGULATORY PROTEIN (PROBABLY TETR-FAMILY)"/>
    <property type="match status" value="1"/>
</dbReference>
<protein>
    <submittedName>
        <fullName evidence="4">TetR/AcrR family transcriptional regulator</fullName>
    </submittedName>
</protein>
<evidence type="ECO:0000256" key="1">
    <source>
        <dbReference type="ARBA" id="ARBA00023125"/>
    </source>
</evidence>
<dbReference type="SUPFAM" id="SSF46689">
    <property type="entry name" value="Homeodomain-like"/>
    <property type="match status" value="1"/>
</dbReference>
<dbReference type="PRINTS" id="PR00455">
    <property type="entry name" value="HTHTETR"/>
</dbReference>
<evidence type="ECO:0000313" key="5">
    <source>
        <dbReference type="Proteomes" id="UP001635817"/>
    </source>
</evidence>
<feature type="DNA-binding region" description="H-T-H motif" evidence="2">
    <location>
        <begin position="36"/>
        <end position="55"/>
    </location>
</feature>
<dbReference type="Gene3D" id="1.10.357.10">
    <property type="entry name" value="Tetracycline Repressor, domain 2"/>
    <property type="match status" value="1"/>
</dbReference>
<evidence type="ECO:0000259" key="3">
    <source>
        <dbReference type="PROSITE" id="PS50977"/>
    </source>
</evidence>
<dbReference type="InterPro" id="IPR050109">
    <property type="entry name" value="HTH-type_TetR-like_transc_reg"/>
</dbReference>
<dbReference type="Proteomes" id="UP001635817">
    <property type="component" value="Unassembled WGS sequence"/>
</dbReference>